<reference evidence="10" key="2">
    <citation type="submission" date="2023-01" db="EMBL/GenBank/DDBJ databases">
        <title>Draft genome sequence of Devosia yakushimensis strain NBRC 103855.</title>
        <authorList>
            <person name="Sun Q."/>
            <person name="Mori K."/>
        </authorList>
    </citation>
    <scope>NUCLEOTIDE SEQUENCE</scope>
    <source>
        <strain evidence="10">NBRC 103855</strain>
    </source>
</reference>
<gene>
    <name evidence="10" type="ORF">GCM10007913_09860</name>
</gene>
<dbReference type="NCBIfam" id="TIGR00710">
    <property type="entry name" value="efflux_Bcr_CflA"/>
    <property type="match status" value="1"/>
</dbReference>
<evidence type="ECO:0000256" key="4">
    <source>
        <dbReference type="ARBA" id="ARBA00022475"/>
    </source>
</evidence>
<evidence type="ECO:0000256" key="5">
    <source>
        <dbReference type="ARBA" id="ARBA00022692"/>
    </source>
</evidence>
<dbReference type="SUPFAM" id="SSF103473">
    <property type="entry name" value="MFS general substrate transporter"/>
    <property type="match status" value="1"/>
</dbReference>
<sequence>MSDHFSRVLSRPEFIALMAALMALNALAIDVMLPALPYMGEALGISSENERQFVISAYMMGFGLAQLAFGPLSDRFGRRAPLLIGIVVYIIAAVAAVFSPSFGVLLAFRFLQGLGAAGTRVIATSIVRDMYSGRAMAEVMSLTFMVFMAIPIIAPGIGQVLLLTGPWQTIFLFMGGLAAVFGIWAFFRLPETLALGNRRPLTVSAIIDGFRIVVTNRVAFCYGLAGTFTFAALFGFISSSQQIYVDIYGLGVYFPVAFAAVAALMAVSSFTNSRIVSRVGMRRLSHGAMLVFTGMSAIWLILALLNLLPIWLFLPILSVIMFCFGWAASNMNSLSMEPLGSVAGTASAVFGFIQTVGGALIGSFIGQQFNGTVVPVAGGYFAMGVLSLVFILIAENGRLFGVGTEHAHTDMSHHAAH</sequence>
<keyword evidence="5 8" id="KW-0812">Transmembrane</keyword>
<feature type="transmembrane region" description="Helical" evidence="8">
    <location>
        <begin position="82"/>
        <end position="100"/>
    </location>
</feature>
<evidence type="ECO:0000313" key="10">
    <source>
        <dbReference type="EMBL" id="GLQ09054.1"/>
    </source>
</evidence>
<feature type="transmembrane region" description="Helical" evidence="8">
    <location>
        <begin position="339"/>
        <end position="365"/>
    </location>
</feature>
<evidence type="ECO:0000256" key="8">
    <source>
        <dbReference type="RuleBase" id="RU365088"/>
    </source>
</evidence>
<reference evidence="10" key="1">
    <citation type="journal article" date="2014" name="Int. J. Syst. Evol. Microbiol.">
        <title>Complete genome of a new Firmicutes species belonging to the dominant human colonic microbiota ('Ruminococcus bicirculans') reveals two chromosomes and a selective capacity to utilize plant glucans.</title>
        <authorList>
            <consortium name="NISC Comparative Sequencing Program"/>
            <person name="Wegmann U."/>
            <person name="Louis P."/>
            <person name="Goesmann A."/>
            <person name="Henrissat B."/>
            <person name="Duncan S.H."/>
            <person name="Flint H.J."/>
        </authorList>
    </citation>
    <scope>NUCLEOTIDE SEQUENCE</scope>
    <source>
        <strain evidence="10">NBRC 103855</strain>
    </source>
</reference>
<comment type="caution">
    <text evidence="8">Lacks conserved residue(s) required for the propagation of feature annotation.</text>
</comment>
<dbReference type="InterPro" id="IPR036259">
    <property type="entry name" value="MFS_trans_sf"/>
</dbReference>
<evidence type="ECO:0000256" key="7">
    <source>
        <dbReference type="ARBA" id="ARBA00023136"/>
    </source>
</evidence>
<feature type="domain" description="Major facilitator superfamily (MFS) profile" evidence="9">
    <location>
        <begin position="14"/>
        <end position="396"/>
    </location>
</feature>
<dbReference type="CDD" id="cd17320">
    <property type="entry name" value="MFS_MdfA_MDR_like"/>
    <property type="match status" value="1"/>
</dbReference>
<keyword evidence="3 8" id="KW-0813">Transport</keyword>
<dbReference type="InterPro" id="IPR020846">
    <property type="entry name" value="MFS_dom"/>
</dbReference>
<evidence type="ECO:0000259" key="9">
    <source>
        <dbReference type="PROSITE" id="PS50850"/>
    </source>
</evidence>
<keyword evidence="8" id="KW-0997">Cell inner membrane</keyword>
<dbReference type="InterPro" id="IPR004812">
    <property type="entry name" value="Efflux_drug-R_Bcr/CmlA"/>
</dbReference>
<evidence type="ECO:0000256" key="6">
    <source>
        <dbReference type="ARBA" id="ARBA00022989"/>
    </source>
</evidence>
<dbReference type="InterPro" id="IPR011701">
    <property type="entry name" value="MFS"/>
</dbReference>
<dbReference type="RefSeq" id="WP_284388501.1">
    <property type="nucleotide sequence ID" value="NZ_BSNG01000001.1"/>
</dbReference>
<comment type="caution">
    <text evidence="10">The sequence shown here is derived from an EMBL/GenBank/DDBJ whole genome shotgun (WGS) entry which is preliminary data.</text>
</comment>
<feature type="transmembrane region" description="Helical" evidence="8">
    <location>
        <begin position="139"/>
        <end position="158"/>
    </location>
</feature>
<feature type="transmembrane region" description="Helical" evidence="8">
    <location>
        <begin position="170"/>
        <end position="189"/>
    </location>
</feature>
<evidence type="ECO:0000256" key="1">
    <source>
        <dbReference type="ARBA" id="ARBA00004651"/>
    </source>
</evidence>
<dbReference type="Gene3D" id="1.20.1720.10">
    <property type="entry name" value="Multidrug resistance protein D"/>
    <property type="match status" value="1"/>
</dbReference>
<protein>
    <recommendedName>
        <fullName evidence="8">Bcr/CflA family efflux transporter</fullName>
    </recommendedName>
</protein>
<keyword evidence="7 8" id="KW-0472">Membrane</keyword>
<dbReference type="Pfam" id="PF07690">
    <property type="entry name" value="MFS_1"/>
    <property type="match status" value="1"/>
</dbReference>
<feature type="transmembrane region" description="Helical" evidence="8">
    <location>
        <begin position="377"/>
        <end position="394"/>
    </location>
</feature>
<evidence type="ECO:0000256" key="2">
    <source>
        <dbReference type="ARBA" id="ARBA00006236"/>
    </source>
</evidence>
<keyword evidence="6 8" id="KW-1133">Transmembrane helix</keyword>
<feature type="transmembrane region" description="Helical" evidence="8">
    <location>
        <begin position="308"/>
        <end position="327"/>
    </location>
</feature>
<keyword evidence="4" id="KW-1003">Cell membrane</keyword>
<evidence type="ECO:0000313" key="11">
    <source>
        <dbReference type="Proteomes" id="UP001161406"/>
    </source>
</evidence>
<feature type="transmembrane region" description="Helical" evidence="8">
    <location>
        <begin position="284"/>
        <end position="302"/>
    </location>
</feature>
<dbReference type="PROSITE" id="PS50850">
    <property type="entry name" value="MFS"/>
    <property type="match status" value="1"/>
</dbReference>
<feature type="transmembrane region" description="Helical" evidence="8">
    <location>
        <begin position="52"/>
        <end position="70"/>
    </location>
</feature>
<organism evidence="10 11">
    <name type="scientific">Devosia yakushimensis</name>
    <dbReference type="NCBI Taxonomy" id="470028"/>
    <lineage>
        <taxon>Bacteria</taxon>
        <taxon>Pseudomonadati</taxon>
        <taxon>Pseudomonadota</taxon>
        <taxon>Alphaproteobacteria</taxon>
        <taxon>Hyphomicrobiales</taxon>
        <taxon>Devosiaceae</taxon>
        <taxon>Devosia</taxon>
    </lineage>
</organism>
<feature type="transmembrane region" description="Helical" evidence="8">
    <location>
        <begin position="219"/>
        <end position="238"/>
    </location>
</feature>
<dbReference type="Proteomes" id="UP001161406">
    <property type="component" value="Unassembled WGS sequence"/>
</dbReference>
<comment type="similarity">
    <text evidence="2 8">Belongs to the major facilitator superfamily. Bcr/CmlA family.</text>
</comment>
<evidence type="ECO:0000256" key="3">
    <source>
        <dbReference type="ARBA" id="ARBA00022448"/>
    </source>
</evidence>
<name>A0ABQ5UCX4_9HYPH</name>
<feature type="transmembrane region" description="Helical" evidence="8">
    <location>
        <begin position="250"/>
        <end position="272"/>
    </location>
</feature>
<dbReference type="EMBL" id="BSNG01000001">
    <property type="protein sequence ID" value="GLQ09054.1"/>
    <property type="molecule type" value="Genomic_DNA"/>
</dbReference>
<dbReference type="PANTHER" id="PTHR23502:SF132">
    <property type="entry name" value="POLYAMINE TRANSPORTER 2-RELATED"/>
    <property type="match status" value="1"/>
</dbReference>
<comment type="subcellular location">
    <subcellularLocation>
        <location evidence="8">Cell inner membrane</location>
        <topology evidence="8">Multi-pass membrane protein</topology>
    </subcellularLocation>
    <subcellularLocation>
        <location evidence="1">Cell membrane</location>
        <topology evidence="1">Multi-pass membrane protein</topology>
    </subcellularLocation>
</comment>
<proteinExistence type="inferred from homology"/>
<keyword evidence="11" id="KW-1185">Reference proteome</keyword>
<accession>A0ABQ5UCX4</accession>
<dbReference type="PANTHER" id="PTHR23502">
    <property type="entry name" value="MAJOR FACILITATOR SUPERFAMILY"/>
    <property type="match status" value="1"/>
</dbReference>